<dbReference type="Proteomes" id="UP001067231">
    <property type="component" value="Unassembled WGS sequence"/>
</dbReference>
<feature type="domain" description="PPM-type phosphatase" evidence="1">
    <location>
        <begin position="100"/>
        <end position="417"/>
    </location>
</feature>
<dbReference type="PROSITE" id="PS51746">
    <property type="entry name" value="PPM_2"/>
    <property type="match status" value="1"/>
</dbReference>
<reference evidence="2" key="1">
    <citation type="submission" date="2022-10" db="EMBL/GenBank/DDBJ databases">
        <title>Adaptive evolution leads to modifications in subtelomeric GC content in a zoonotic Cryptosporidium species.</title>
        <authorList>
            <person name="Li J."/>
            <person name="Feng Y."/>
            <person name="Xiao L."/>
        </authorList>
    </citation>
    <scope>NUCLEOTIDE SEQUENCE</scope>
    <source>
        <strain evidence="2">33844</strain>
    </source>
</reference>
<dbReference type="InterPro" id="IPR036457">
    <property type="entry name" value="PPM-type-like_dom_sf"/>
</dbReference>
<dbReference type="EMBL" id="JAPCXC010000058">
    <property type="protein sequence ID" value="KAJ1607475.1"/>
    <property type="molecule type" value="Genomic_DNA"/>
</dbReference>
<dbReference type="AlphaFoldDB" id="A0A9D5DKQ4"/>
<evidence type="ECO:0000259" key="1">
    <source>
        <dbReference type="PROSITE" id="PS51746"/>
    </source>
</evidence>
<organism evidence="2">
    <name type="scientific">Cryptosporidium canis</name>
    <dbReference type="NCBI Taxonomy" id="195482"/>
    <lineage>
        <taxon>Eukaryota</taxon>
        <taxon>Sar</taxon>
        <taxon>Alveolata</taxon>
        <taxon>Apicomplexa</taxon>
        <taxon>Conoidasida</taxon>
        <taxon>Coccidia</taxon>
        <taxon>Eucoccidiorida</taxon>
        <taxon>Eimeriorina</taxon>
        <taxon>Cryptosporidiidae</taxon>
        <taxon>Cryptosporidium</taxon>
    </lineage>
</organism>
<comment type="caution">
    <text evidence="2">The sequence shown here is derived from an EMBL/GenBank/DDBJ whole genome shotgun (WGS) entry which is preliminary data.</text>
</comment>
<evidence type="ECO:0000313" key="2">
    <source>
        <dbReference type="EMBL" id="KAJ1607475.1"/>
    </source>
</evidence>
<sequence>MKGKSSLIQRDLDDFDYKLDEECGWYVGDNSVWLYSKDNDIYYSSSLSRLFRLENDKLRLVEMNTNIELKEVSNEDFIATDINDLDEFSILLEKEILAGTSVIPSPLKSLEMCEDRYITKRKFCFNPICKVQATFFFSALFDGHAGTNCVEYVHERLFTNIYAVFSQHMSRFNDKGLVFRNKNTVTEADCTGNPPSYIVESLCKGITKGFEITNNNFLSMARKNEIFDGTTALVCIIFGPDPTDNKLKLVIGNCGDSKLILGYKNGNNSISAKRLTRIHRISDIGERTRIEKAGGRVEFCNGTWRVLVKKQKRYSFDLSTKCIGLSTSRSIGDINLKEPQLLCISDPDITIHDIDIDNDLFLILATDGVTDFFTDEELVSFVQKNLKSTPIEVANKLNKEAEKKGSLDDKTTTVIYFQWSISEFLNNQFS</sequence>
<dbReference type="OrthoDB" id="10264738at2759"/>
<gene>
    <name evidence="2" type="ORF">OJ253_2372</name>
</gene>
<dbReference type="CDD" id="cd00143">
    <property type="entry name" value="PP2Cc"/>
    <property type="match status" value="1"/>
</dbReference>
<dbReference type="GO" id="GO:0004722">
    <property type="term" value="F:protein serine/threonine phosphatase activity"/>
    <property type="evidence" value="ECO:0007669"/>
    <property type="project" value="InterPro"/>
</dbReference>
<dbReference type="SUPFAM" id="SSF81606">
    <property type="entry name" value="PP2C-like"/>
    <property type="match status" value="1"/>
</dbReference>
<dbReference type="PANTHER" id="PTHR47992">
    <property type="entry name" value="PROTEIN PHOSPHATASE"/>
    <property type="match status" value="1"/>
</dbReference>
<dbReference type="SMART" id="SM00332">
    <property type="entry name" value="PP2Cc"/>
    <property type="match status" value="1"/>
</dbReference>
<name>A0A9D5DKQ4_9CRYT</name>
<dbReference type="Pfam" id="PF00481">
    <property type="entry name" value="PP2C"/>
    <property type="match status" value="1"/>
</dbReference>
<protein>
    <submittedName>
        <fullName evidence="2">PP2C phosphatase</fullName>
    </submittedName>
</protein>
<accession>A0A9D5DKQ4</accession>
<dbReference type="Gene3D" id="3.60.40.10">
    <property type="entry name" value="PPM-type phosphatase domain"/>
    <property type="match status" value="1"/>
</dbReference>
<dbReference type="InterPro" id="IPR015655">
    <property type="entry name" value="PP2C"/>
</dbReference>
<dbReference type="InterPro" id="IPR001932">
    <property type="entry name" value="PPM-type_phosphatase-like_dom"/>
</dbReference>
<proteinExistence type="predicted"/>